<evidence type="ECO:0000313" key="2">
    <source>
        <dbReference type="Proteomes" id="UP000466431"/>
    </source>
</evidence>
<dbReference type="EMBL" id="AP022591">
    <property type="protein sequence ID" value="BBY43423.1"/>
    <property type="molecule type" value="Genomic_DNA"/>
</dbReference>
<protein>
    <submittedName>
        <fullName evidence="1">Uncharacterized protein</fullName>
    </submittedName>
</protein>
<dbReference type="KEGG" id="mcee:MCEL_17180"/>
<organism evidence="1 2">
    <name type="scientific">Mycolicibacterium celeriflavum</name>
    <name type="common">Mycobacterium celeriflavum</name>
    <dbReference type="NCBI Taxonomy" id="1249101"/>
    <lineage>
        <taxon>Bacteria</taxon>
        <taxon>Bacillati</taxon>
        <taxon>Actinomycetota</taxon>
        <taxon>Actinomycetes</taxon>
        <taxon>Mycobacteriales</taxon>
        <taxon>Mycobacteriaceae</taxon>
        <taxon>Mycolicibacterium</taxon>
    </lineage>
</organism>
<dbReference type="Proteomes" id="UP000466431">
    <property type="component" value="Chromosome"/>
</dbReference>
<accession>A0A1X0BVF1</accession>
<dbReference type="AlphaFoldDB" id="A0A1X0BVF1"/>
<proteinExistence type="predicted"/>
<evidence type="ECO:0000313" key="1">
    <source>
        <dbReference type="EMBL" id="BBY43423.1"/>
    </source>
</evidence>
<gene>
    <name evidence="1" type="ORF">MCEL_17180</name>
</gene>
<sequence>MATISKYQTAAGTTLYRVRYRTPDHRQTDKRGFDVYADLFSDDLESVATALHAARSRESVGKMWARRRQSTGEAGRLEVPVFVFGDDGLADHVARA</sequence>
<keyword evidence="2" id="KW-1185">Reference proteome</keyword>
<reference evidence="1 2" key="1">
    <citation type="journal article" date="2019" name="Emerg. Microbes Infect.">
        <title>Comprehensive subspecies identification of 175 nontuberculous mycobacteria species based on 7547 genomic profiles.</title>
        <authorList>
            <person name="Matsumoto Y."/>
            <person name="Kinjo T."/>
            <person name="Motooka D."/>
            <person name="Nabeya D."/>
            <person name="Jung N."/>
            <person name="Uechi K."/>
            <person name="Horii T."/>
            <person name="Iida T."/>
            <person name="Fujita J."/>
            <person name="Nakamura S."/>
        </authorList>
    </citation>
    <scope>NUCLEOTIDE SEQUENCE [LARGE SCALE GENOMIC DNA]</scope>
    <source>
        <strain evidence="1 2">JCM 18439</strain>
    </source>
</reference>
<name>A0A1X0BVF1_MYCCF</name>